<protein>
    <recommendedName>
        <fullName evidence="3">histidine kinase</fullName>
        <ecNumber evidence="3">2.7.13.3</ecNumber>
    </recommendedName>
</protein>
<dbReference type="Gene3D" id="1.10.287.130">
    <property type="match status" value="1"/>
</dbReference>
<keyword evidence="5" id="KW-0808">Transferase</keyword>
<dbReference type="InterPro" id="IPR036890">
    <property type="entry name" value="HATPase_C_sf"/>
</dbReference>
<dbReference type="Gene3D" id="3.30.565.10">
    <property type="entry name" value="Histidine kinase-like ATPase, C-terminal domain"/>
    <property type="match status" value="1"/>
</dbReference>
<evidence type="ECO:0000256" key="2">
    <source>
        <dbReference type="ARBA" id="ARBA00004370"/>
    </source>
</evidence>
<comment type="subcellular location">
    <subcellularLocation>
        <location evidence="2">Membrane</location>
    </subcellularLocation>
</comment>
<gene>
    <name evidence="13" type="ORF">AAV32_12565</name>
</gene>
<feature type="domain" description="Histidine kinase" evidence="11">
    <location>
        <begin position="225"/>
        <end position="429"/>
    </location>
</feature>
<dbReference type="CDD" id="cd00082">
    <property type="entry name" value="HisKA"/>
    <property type="match status" value="1"/>
</dbReference>
<evidence type="ECO:0000259" key="12">
    <source>
        <dbReference type="PROSITE" id="PS50885"/>
    </source>
</evidence>
<dbReference type="SMART" id="SM00387">
    <property type="entry name" value="HATPase_c"/>
    <property type="match status" value="1"/>
</dbReference>
<evidence type="ECO:0000259" key="11">
    <source>
        <dbReference type="PROSITE" id="PS50109"/>
    </source>
</evidence>
<dbReference type="AlphaFoldDB" id="A0A171KQD3"/>
<sequence>MAFLRPARTSTIERRIRLTVLCAILLTFFVTVASVLIANERLEESLLEMDMQTERDFLLDNARPNEILVWDIATLTAYFVPAGMQADDRMPMLFQGLPFPFSGEIEAGNNTYLITSSVVNDGQLYLAKDITLFETREDEFHRFLLLLGIAVIALGIFLARLTGKRLVAPVQQLSRQILDTRPAPHMRRVTEDYQDAELKTIAQSFNRFLNELETYVKREQSLMGLASHELRTPIAVIAGALDVIERRGSLGTADQGVLLRMRRAVDEMAANIDIILRLTRRKAQADRRVSIPLADLVQAIQEDLNRHLPDASQRLQLISVAQPKVQGDPVLVKMLLRNLIQNALQHTGASVEVLLYTHYVDIRDHGQGLPQAYQAYLNDPQADASELLSLSGLGLFIVSLICERLGWTLQALAGDGPGNVLRLTFLPPTTAELST</sequence>
<evidence type="ECO:0000256" key="6">
    <source>
        <dbReference type="ARBA" id="ARBA00022692"/>
    </source>
</evidence>
<dbReference type="EMBL" id="LBNE01000009">
    <property type="protein sequence ID" value="KKO71100.1"/>
    <property type="molecule type" value="Genomic_DNA"/>
</dbReference>
<evidence type="ECO:0000256" key="8">
    <source>
        <dbReference type="ARBA" id="ARBA00022989"/>
    </source>
</evidence>
<evidence type="ECO:0000256" key="4">
    <source>
        <dbReference type="ARBA" id="ARBA00022553"/>
    </source>
</evidence>
<dbReference type="PANTHER" id="PTHR45436:SF16">
    <property type="entry name" value="HISTIDINE KINASE"/>
    <property type="match status" value="1"/>
</dbReference>
<proteinExistence type="predicted"/>
<evidence type="ECO:0000256" key="7">
    <source>
        <dbReference type="ARBA" id="ARBA00022777"/>
    </source>
</evidence>
<dbReference type="OrthoDB" id="9121563at2"/>
<feature type="transmembrane region" description="Helical" evidence="10">
    <location>
        <begin position="20"/>
        <end position="38"/>
    </location>
</feature>
<dbReference type="SUPFAM" id="SSF55874">
    <property type="entry name" value="ATPase domain of HSP90 chaperone/DNA topoisomerase II/histidine kinase"/>
    <property type="match status" value="1"/>
</dbReference>
<dbReference type="InterPro" id="IPR003660">
    <property type="entry name" value="HAMP_dom"/>
</dbReference>
<evidence type="ECO:0000256" key="9">
    <source>
        <dbReference type="ARBA" id="ARBA00023012"/>
    </source>
</evidence>
<dbReference type="InterPro" id="IPR003594">
    <property type="entry name" value="HATPase_dom"/>
</dbReference>
<dbReference type="InterPro" id="IPR005467">
    <property type="entry name" value="His_kinase_dom"/>
</dbReference>
<dbReference type="Pfam" id="PF02518">
    <property type="entry name" value="HATPase_c"/>
    <property type="match status" value="1"/>
</dbReference>
<dbReference type="RefSeq" id="WP_068372667.1">
    <property type="nucleotide sequence ID" value="NZ_CP033936.1"/>
</dbReference>
<dbReference type="PROSITE" id="PS50885">
    <property type="entry name" value="HAMP"/>
    <property type="match status" value="1"/>
</dbReference>
<keyword evidence="8 10" id="KW-1133">Transmembrane helix</keyword>
<evidence type="ECO:0000313" key="13">
    <source>
        <dbReference type="EMBL" id="KKO71100.1"/>
    </source>
</evidence>
<keyword evidence="4" id="KW-0597">Phosphoprotein</keyword>
<dbReference type="InterPro" id="IPR050428">
    <property type="entry name" value="TCS_sensor_his_kinase"/>
</dbReference>
<evidence type="ECO:0000256" key="3">
    <source>
        <dbReference type="ARBA" id="ARBA00012438"/>
    </source>
</evidence>
<reference evidence="13 14" key="1">
    <citation type="submission" date="2015-04" db="EMBL/GenBank/DDBJ databases">
        <title>Genome sequence of Kerstersia gyiorum CG1.</title>
        <authorList>
            <person name="Greninger A.L."/>
            <person name="Kozyreva V."/>
            <person name="Chaturvedi V."/>
        </authorList>
    </citation>
    <scope>NUCLEOTIDE SEQUENCE [LARGE SCALE GENOMIC DNA]</scope>
    <source>
        <strain evidence="13 14">CG1</strain>
    </source>
</reference>
<keyword evidence="9" id="KW-0902">Two-component regulatory system</keyword>
<dbReference type="STRING" id="206506.AAV32_12565"/>
<dbReference type="Pfam" id="PF00512">
    <property type="entry name" value="HisKA"/>
    <property type="match status" value="1"/>
</dbReference>
<evidence type="ECO:0000256" key="5">
    <source>
        <dbReference type="ARBA" id="ARBA00022679"/>
    </source>
</evidence>
<comment type="catalytic activity">
    <reaction evidence="1">
        <text>ATP + protein L-histidine = ADP + protein N-phospho-L-histidine.</text>
        <dbReference type="EC" id="2.7.13.3"/>
    </reaction>
</comment>
<accession>A0A171KQD3</accession>
<keyword evidence="10" id="KW-0472">Membrane</keyword>
<dbReference type="Proteomes" id="UP000078084">
    <property type="component" value="Unassembled WGS sequence"/>
</dbReference>
<keyword evidence="7" id="KW-0418">Kinase</keyword>
<feature type="transmembrane region" description="Helical" evidence="10">
    <location>
        <begin position="67"/>
        <end position="84"/>
    </location>
</feature>
<evidence type="ECO:0000256" key="1">
    <source>
        <dbReference type="ARBA" id="ARBA00000085"/>
    </source>
</evidence>
<dbReference type="SUPFAM" id="SSF47384">
    <property type="entry name" value="Homodimeric domain of signal transducing histidine kinase"/>
    <property type="match status" value="1"/>
</dbReference>
<dbReference type="Gene3D" id="6.10.340.10">
    <property type="match status" value="1"/>
</dbReference>
<name>A0A171KQD3_9BURK</name>
<evidence type="ECO:0000313" key="14">
    <source>
        <dbReference type="Proteomes" id="UP000078084"/>
    </source>
</evidence>
<dbReference type="InterPro" id="IPR003661">
    <property type="entry name" value="HisK_dim/P_dom"/>
</dbReference>
<dbReference type="InterPro" id="IPR036097">
    <property type="entry name" value="HisK_dim/P_sf"/>
</dbReference>
<organism evidence="13 14">
    <name type="scientific">Kerstersia gyiorum</name>
    <dbReference type="NCBI Taxonomy" id="206506"/>
    <lineage>
        <taxon>Bacteria</taxon>
        <taxon>Pseudomonadati</taxon>
        <taxon>Pseudomonadota</taxon>
        <taxon>Betaproteobacteria</taxon>
        <taxon>Burkholderiales</taxon>
        <taxon>Alcaligenaceae</taxon>
        <taxon>Kerstersia</taxon>
    </lineage>
</organism>
<keyword evidence="14" id="KW-1185">Reference proteome</keyword>
<dbReference type="PROSITE" id="PS50109">
    <property type="entry name" value="HIS_KIN"/>
    <property type="match status" value="1"/>
</dbReference>
<evidence type="ECO:0000256" key="10">
    <source>
        <dbReference type="SAM" id="Phobius"/>
    </source>
</evidence>
<dbReference type="PANTHER" id="PTHR45436">
    <property type="entry name" value="SENSOR HISTIDINE KINASE YKOH"/>
    <property type="match status" value="1"/>
</dbReference>
<feature type="transmembrane region" description="Helical" evidence="10">
    <location>
        <begin position="143"/>
        <end position="163"/>
    </location>
</feature>
<dbReference type="GO" id="GO:0000155">
    <property type="term" value="F:phosphorelay sensor kinase activity"/>
    <property type="evidence" value="ECO:0007669"/>
    <property type="project" value="InterPro"/>
</dbReference>
<keyword evidence="6 10" id="KW-0812">Transmembrane</keyword>
<dbReference type="EC" id="2.7.13.3" evidence="3"/>
<dbReference type="CDD" id="cd00075">
    <property type="entry name" value="HATPase"/>
    <property type="match status" value="1"/>
</dbReference>
<feature type="domain" description="HAMP" evidence="12">
    <location>
        <begin position="164"/>
        <end position="217"/>
    </location>
</feature>
<dbReference type="GO" id="GO:0005886">
    <property type="term" value="C:plasma membrane"/>
    <property type="evidence" value="ECO:0007669"/>
    <property type="project" value="TreeGrafter"/>
</dbReference>
<comment type="caution">
    <text evidence="13">The sequence shown here is derived from an EMBL/GenBank/DDBJ whole genome shotgun (WGS) entry which is preliminary data.</text>
</comment>
<dbReference type="SMART" id="SM00388">
    <property type="entry name" value="HisKA"/>
    <property type="match status" value="1"/>
</dbReference>